<sequence>MTIERLIIVAFIATTLFSMASAVPGIATYYTVYVPSACYGFEDRGTMIAAASADLYANGAACGRRYSVACTSGTNAVPNPCRNGRVTVTVVDLCPGCPANGLDLSQEAFSIIADPAAGRINIDFTQV</sequence>
<reference evidence="6 7" key="1">
    <citation type="submission" date="2024-02" db="EMBL/GenBank/DDBJ databases">
        <authorList>
            <person name="Vignale AGUSTIN F."/>
            <person name="Sosa J E."/>
            <person name="Modenutti C."/>
        </authorList>
    </citation>
    <scope>NUCLEOTIDE SEQUENCE [LARGE SCALE GENOMIC DNA]</scope>
</reference>
<dbReference type="Pfam" id="PF03330">
    <property type="entry name" value="DPBB_1"/>
    <property type="match status" value="1"/>
</dbReference>
<dbReference type="Gene3D" id="2.40.40.10">
    <property type="entry name" value="RlpA-like domain"/>
    <property type="match status" value="1"/>
</dbReference>
<feature type="domain" description="Expansin-like EG45" evidence="5">
    <location>
        <begin position="24"/>
        <end position="127"/>
    </location>
</feature>
<dbReference type="SMART" id="SM00837">
    <property type="entry name" value="DPBB_1"/>
    <property type="match status" value="1"/>
</dbReference>
<dbReference type="SUPFAM" id="SSF50685">
    <property type="entry name" value="Barwin-like endoglucanases"/>
    <property type="match status" value="1"/>
</dbReference>
<dbReference type="InterPro" id="IPR009009">
    <property type="entry name" value="RlpA-like_DPBB"/>
</dbReference>
<dbReference type="PANTHER" id="PTHR47295">
    <property type="entry name" value="EG45-LIKE DOMAIN CONTAINING PROTEIN 1-RELATED"/>
    <property type="match status" value="1"/>
</dbReference>
<evidence type="ECO:0000259" key="5">
    <source>
        <dbReference type="PROSITE" id="PS50842"/>
    </source>
</evidence>
<keyword evidence="2" id="KW-0964">Secreted</keyword>
<dbReference type="AlphaFoldDB" id="A0ABC8R959"/>
<protein>
    <recommendedName>
        <fullName evidence="5">Expansin-like EG45 domain-containing protein</fullName>
    </recommendedName>
</protein>
<dbReference type="InterPro" id="IPR036908">
    <property type="entry name" value="RlpA-like_sf"/>
</dbReference>
<dbReference type="EMBL" id="CAUOFW020001110">
    <property type="protein sequence ID" value="CAK9141220.1"/>
    <property type="molecule type" value="Genomic_DNA"/>
</dbReference>
<dbReference type="PROSITE" id="PS50842">
    <property type="entry name" value="EXPANSIN_EG45"/>
    <property type="match status" value="1"/>
</dbReference>
<feature type="signal peptide" evidence="4">
    <location>
        <begin position="1"/>
        <end position="22"/>
    </location>
</feature>
<name>A0ABC8R959_9AQUA</name>
<accession>A0ABC8R959</accession>
<keyword evidence="3 4" id="KW-0732">Signal</keyword>
<evidence type="ECO:0000256" key="2">
    <source>
        <dbReference type="ARBA" id="ARBA00022525"/>
    </source>
</evidence>
<dbReference type="Proteomes" id="UP001642360">
    <property type="component" value="Unassembled WGS sequence"/>
</dbReference>
<evidence type="ECO:0000256" key="1">
    <source>
        <dbReference type="ARBA" id="ARBA00004613"/>
    </source>
</evidence>
<dbReference type="InterPro" id="IPR044206">
    <property type="entry name" value="EGC1/2"/>
</dbReference>
<evidence type="ECO:0000256" key="4">
    <source>
        <dbReference type="SAM" id="SignalP"/>
    </source>
</evidence>
<organism evidence="6 7">
    <name type="scientific">Ilex paraguariensis</name>
    <name type="common">yerba mate</name>
    <dbReference type="NCBI Taxonomy" id="185542"/>
    <lineage>
        <taxon>Eukaryota</taxon>
        <taxon>Viridiplantae</taxon>
        <taxon>Streptophyta</taxon>
        <taxon>Embryophyta</taxon>
        <taxon>Tracheophyta</taxon>
        <taxon>Spermatophyta</taxon>
        <taxon>Magnoliopsida</taxon>
        <taxon>eudicotyledons</taxon>
        <taxon>Gunneridae</taxon>
        <taxon>Pentapetalae</taxon>
        <taxon>asterids</taxon>
        <taxon>campanulids</taxon>
        <taxon>Aquifoliales</taxon>
        <taxon>Aquifoliaceae</taxon>
        <taxon>Ilex</taxon>
    </lineage>
</organism>
<dbReference type="PANTHER" id="PTHR47295:SF14">
    <property type="entry name" value="OS06G0688300 PROTEIN"/>
    <property type="match status" value="1"/>
</dbReference>
<comment type="caution">
    <text evidence="6">The sequence shown here is derived from an EMBL/GenBank/DDBJ whole genome shotgun (WGS) entry which is preliminary data.</text>
</comment>
<gene>
    <name evidence="6" type="ORF">ILEXP_LOCUS8752</name>
</gene>
<feature type="chain" id="PRO_5044887625" description="Expansin-like EG45 domain-containing protein" evidence="4">
    <location>
        <begin position="23"/>
        <end position="127"/>
    </location>
</feature>
<dbReference type="InterPro" id="IPR007112">
    <property type="entry name" value="Expansin/allergen_DPBB_dom"/>
</dbReference>
<proteinExistence type="predicted"/>
<evidence type="ECO:0000256" key="3">
    <source>
        <dbReference type="ARBA" id="ARBA00022729"/>
    </source>
</evidence>
<dbReference type="GO" id="GO:0005576">
    <property type="term" value="C:extracellular region"/>
    <property type="evidence" value="ECO:0007669"/>
    <property type="project" value="UniProtKB-SubCell"/>
</dbReference>
<dbReference type="FunFam" id="2.40.40.10:FF:000005">
    <property type="entry name" value="Barwin-related endoglucanase"/>
    <property type="match status" value="1"/>
</dbReference>
<comment type="subcellular location">
    <subcellularLocation>
        <location evidence="1">Secreted</location>
    </subcellularLocation>
</comment>
<evidence type="ECO:0000313" key="6">
    <source>
        <dbReference type="EMBL" id="CAK9141220.1"/>
    </source>
</evidence>
<evidence type="ECO:0000313" key="7">
    <source>
        <dbReference type="Proteomes" id="UP001642360"/>
    </source>
</evidence>
<keyword evidence="7" id="KW-1185">Reference proteome</keyword>
<dbReference type="CDD" id="cd22269">
    <property type="entry name" value="DPBB_EG45-like"/>
    <property type="match status" value="1"/>
</dbReference>